<keyword evidence="8" id="KW-1133">Transmembrane helix</keyword>
<evidence type="ECO:0000256" key="3">
    <source>
        <dbReference type="ARBA" id="ARBA00014537"/>
    </source>
</evidence>
<evidence type="ECO:0000256" key="7">
    <source>
        <dbReference type="ARBA" id="ARBA00022927"/>
    </source>
</evidence>
<keyword evidence="7" id="KW-0653">Protein transport</keyword>
<comment type="similarity">
    <text evidence="2">Belongs to the Tom7 family.</text>
</comment>
<reference evidence="12" key="1">
    <citation type="submission" date="2023-07" db="EMBL/GenBank/DDBJ databases">
        <authorList>
            <person name="Stuckert A."/>
        </authorList>
    </citation>
    <scope>NUCLEOTIDE SEQUENCE</scope>
</reference>
<evidence type="ECO:0000256" key="11">
    <source>
        <dbReference type="ARBA" id="ARBA00032786"/>
    </source>
</evidence>
<evidence type="ECO:0000256" key="10">
    <source>
        <dbReference type="ARBA" id="ARBA00023136"/>
    </source>
</evidence>
<evidence type="ECO:0000256" key="9">
    <source>
        <dbReference type="ARBA" id="ARBA00023128"/>
    </source>
</evidence>
<dbReference type="PANTHER" id="PTHR46722:SF1">
    <property type="entry name" value="MITOCHONDRIAL IMPORT RECEPTOR SUBUNIT TOM7 HOMOLOG"/>
    <property type="match status" value="1"/>
</dbReference>
<organism evidence="12 13">
    <name type="scientific">Ranitomeya imitator</name>
    <name type="common">mimic poison frog</name>
    <dbReference type="NCBI Taxonomy" id="111125"/>
    <lineage>
        <taxon>Eukaryota</taxon>
        <taxon>Metazoa</taxon>
        <taxon>Chordata</taxon>
        <taxon>Craniata</taxon>
        <taxon>Vertebrata</taxon>
        <taxon>Euteleostomi</taxon>
        <taxon>Amphibia</taxon>
        <taxon>Batrachia</taxon>
        <taxon>Anura</taxon>
        <taxon>Neobatrachia</taxon>
        <taxon>Hyloidea</taxon>
        <taxon>Dendrobatidae</taxon>
        <taxon>Dendrobatinae</taxon>
        <taxon>Ranitomeya</taxon>
    </lineage>
</organism>
<keyword evidence="9" id="KW-0496">Mitochondrion</keyword>
<keyword evidence="6" id="KW-1000">Mitochondrion outer membrane</keyword>
<evidence type="ECO:0000256" key="5">
    <source>
        <dbReference type="ARBA" id="ARBA00022692"/>
    </source>
</evidence>
<comment type="subcellular location">
    <subcellularLocation>
        <location evidence="1">Mitochondrion outer membrane</location>
        <topology evidence="1">Single-pass membrane protein</topology>
    </subcellularLocation>
</comment>
<keyword evidence="10" id="KW-0472">Membrane</keyword>
<sequence length="136" mass="15594">MPELSKEAKQRLQKVFKCGQFTIRWGFIPLVLYLGTGKMVRVEEKMDGFKRGADPGMPEPSVLRFSIEGMSPRSVMGSALDKTCPLHPQRCRLLNLELFLFLSRKLISNRVEGRFNIAVTQYRYKVLMGLEALINQ</sequence>
<comment type="caution">
    <text evidence="12">The sequence shown here is derived from an EMBL/GenBank/DDBJ whole genome shotgun (WGS) entry which is preliminary data.</text>
</comment>
<dbReference type="InterPro" id="IPR012621">
    <property type="entry name" value="Tom7"/>
</dbReference>
<keyword evidence="13" id="KW-1185">Reference proteome</keyword>
<name>A0ABN9MHX1_9NEOB</name>
<evidence type="ECO:0000256" key="1">
    <source>
        <dbReference type="ARBA" id="ARBA00004572"/>
    </source>
</evidence>
<keyword evidence="4" id="KW-0813">Transport</keyword>
<proteinExistence type="inferred from homology"/>
<evidence type="ECO:0000313" key="13">
    <source>
        <dbReference type="Proteomes" id="UP001176940"/>
    </source>
</evidence>
<dbReference type="Proteomes" id="UP001176940">
    <property type="component" value="Unassembled WGS sequence"/>
</dbReference>
<accession>A0ABN9MHX1</accession>
<gene>
    <name evidence="12" type="ORF">RIMI_LOCUS21050352</name>
</gene>
<evidence type="ECO:0000256" key="6">
    <source>
        <dbReference type="ARBA" id="ARBA00022787"/>
    </source>
</evidence>
<evidence type="ECO:0000256" key="2">
    <source>
        <dbReference type="ARBA" id="ARBA00010917"/>
    </source>
</evidence>
<dbReference type="Pfam" id="PF08038">
    <property type="entry name" value="Tom7"/>
    <property type="match status" value="1"/>
</dbReference>
<evidence type="ECO:0000256" key="4">
    <source>
        <dbReference type="ARBA" id="ARBA00022448"/>
    </source>
</evidence>
<keyword evidence="5" id="KW-0812">Transmembrane</keyword>
<evidence type="ECO:0000256" key="8">
    <source>
        <dbReference type="ARBA" id="ARBA00022989"/>
    </source>
</evidence>
<evidence type="ECO:0000313" key="12">
    <source>
        <dbReference type="EMBL" id="CAJ0966213.1"/>
    </source>
</evidence>
<dbReference type="PANTHER" id="PTHR46722">
    <property type="entry name" value="MITOCHONDRIAL IMPORT RECEPTOR SUBUNIT TOM7 HOMOLOG"/>
    <property type="match status" value="1"/>
</dbReference>
<protein>
    <recommendedName>
        <fullName evidence="3">Mitochondrial import receptor subunit TOM7 homolog</fullName>
    </recommendedName>
    <alternativeName>
        <fullName evidence="11">Translocase of outer membrane 7 kDa subunit homolog</fullName>
    </alternativeName>
</protein>
<dbReference type="EMBL" id="CAUEEQ010072686">
    <property type="protein sequence ID" value="CAJ0966213.1"/>
    <property type="molecule type" value="Genomic_DNA"/>
</dbReference>